<evidence type="ECO:0000259" key="3">
    <source>
        <dbReference type="SMART" id="SM00099"/>
    </source>
</evidence>
<protein>
    <recommendedName>
        <fullName evidence="3">Anti-proliferative protein domain-containing protein</fullName>
    </recommendedName>
</protein>
<dbReference type="SUPFAM" id="SSF160696">
    <property type="entry name" value="BTG domain-like"/>
    <property type="match status" value="1"/>
</dbReference>
<evidence type="ECO:0000313" key="4">
    <source>
        <dbReference type="EMBL" id="CAD5123629.1"/>
    </source>
</evidence>
<dbReference type="AlphaFoldDB" id="A0A7I8W503"/>
<dbReference type="PANTHER" id="PTHR17537:SF5">
    <property type="entry name" value="TRANSDUCER OF ERBB2, ISOFORM A"/>
    <property type="match status" value="1"/>
</dbReference>
<comment type="similarity">
    <text evidence="1">Belongs to the BTG family.</text>
</comment>
<dbReference type="Proteomes" id="UP000549394">
    <property type="component" value="Unassembled WGS sequence"/>
</dbReference>
<proteinExistence type="inferred from homology"/>
<organism evidence="4 5">
    <name type="scientific">Dimorphilus gyrociliatus</name>
    <dbReference type="NCBI Taxonomy" id="2664684"/>
    <lineage>
        <taxon>Eukaryota</taxon>
        <taxon>Metazoa</taxon>
        <taxon>Spiralia</taxon>
        <taxon>Lophotrochozoa</taxon>
        <taxon>Annelida</taxon>
        <taxon>Polychaeta</taxon>
        <taxon>Polychaeta incertae sedis</taxon>
        <taxon>Dinophilidae</taxon>
        <taxon>Dimorphilus</taxon>
    </lineage>
</organism>
<keyword evidence="5" id="KW-1185">Reference proteome</keyword>
<accession>A0A7I8W503</accession>
<comment type="caution">
    <text evidence="4">The sequence shown here is derived from an EMBL/GenBank/DDBJ whole genome shotgun (WGS) entry which is preliminary data.</text>
</comment>
<dbReference type="GO" id="GO:0005634">
    <property type="term" value="C:nucleus"/>
    <property type="evidence" value="ECO:0007669"/>
    <property type="project" value="TreeGrafter"/>
</dbReference>
<evidence type="ECO:0000313" key="5">
    <source>
        <dbReference type="Proteomes" id="UP000549394"/>
    </source>
</evidence>
<keyword evidence="2" id="KW-0597">Phosphoprotein</keyword>
<dbReference type="InterPro" id="IPR002087">
    <property type="entry name" value="Anti_prolifrtn"/>
</dbReference>
<gene>
    <name evidence="4" type="ORF">DGYR_LOCUS11292</name>
</gene>
<dbReference type="EMBL" id="CAJFCJ010000019">
    <property type="protein sequence ID" value="CAD5123629.1"/>
    <property type="molecule type" value="Genomic_DNA"/>
</dbReference>
<reference evidence="4 5" key="1">
    <citation type="submission" date="2020-08" db="EMBL/GenBank/DDBJ databases">
        <authorList>
            <person name="Hejnol A."/>
        </authorList>
    </citation>
    <scope>NUCLEOTIDE SEQUENCE [LARGE SCALE GENOMIC DNA]</scope>
</reference>
<name>A0A7I8W503_9ANNE</name>
<feature type="domain" description="Anti-proliferative protein" evidence="3">
    <location>
        <begin position="1"/>
        <end position="104"/>
    </location>
</feature>
<evidence type="ECO:0000256" key="1">
    <source>
        <dbReference type="ARBA" id="ARBA00007989"/>
    </source>
</evidence>
<dbReference type="PRINTS" id="PR00310">
    <property type="entry name" value="ANTIPRLFBTG1"/>
</dbReference>
<dbReference type="InterPro" id="IPR015676">
    <property type="entry name" value="Tob1/2"/>
</dbReference>
<dbReference type="GO" id="GO:0005737">
    <property type="term" value="C:cytoplasm"/>
    <property type="evidence" value="ECO:0007669"/>
    <property type="project" value="TreeGrafter"/>
</dbReference>
<dbReference type="OrthoDB" id="19928at2759"/>
<sequence length="197" mass="22010">MHNEIRAAVELVMSYLFNKLPRRRVDMFGEELARHLLSKFSSQWYPDRPFKGSAFRCLKVNNDPAIVSAATVSGLDLTELLACLPIDLSIWVDPGEVSYQFQGSSVSVVYSEPLQFSQQNNPALLKPVDAAPNIGQPMTAAMFARTKFGSTKFKAERASRLSANELTAYVRQQAIRNARGPRYEWWTSPLPLTAAPS</sequence>
<dbReference type="Gene3D" id="3.90.640.90">
    <property type="entry name" value="Anti-proliferative protein, N-terminal domain"/>
    <property type="match status" value="1"/>
</dbReference>
<dbReference type="PANTHER" id="PTHR17537">
    <property type="entry name" value="TRANSDUCER OF ERBB2 TOB"/>
    <property type="match status" value="1"/>
</dbReference>
<dbReference type="GO" id="GO:0003714">
    <property type="term" value="F:transcription corepressor activity"/>
    <property type="evidence" value="ECO:0007669"/>
    <property type="project" value="TreeGrafter"/>
</dbReference>
<dbReference type="SMART" id="SM00099">
    <property type="entry name" value="btg1"/>
    <property type="match status" value="1"/>
</dbReference>
<dbReference type="Pfam" id="PF07742">
    <property type="entry name" value="BTG"/>
    <property type="match status" value="1"/>
</dbReference>
<dbReference type="InterPro" id="IPR036054">
    <property type="entry name" value="BTG-like_sf"/>
</dbReference>
<evidence type="ECO:0000256" key="2">
    <source>
        <dbReference type="ARBA" id="ARBA00022553"/>
    </source>
</evidence>